<dbReference type="PANTHER" id="PTHR46546">
    <property type="entry name" value="SHEWANELLA-LIKE PROTEIN PHOSPHATASE 1"/>
    <property type="match status" value="1"/>
</dbReference>
<dbReference type="AlphaFoldDB" id="A0ABD3PQZ6"/>
<evidence type="ECO:0000313" key="4">
    <source>
        <dbReference type="Proteomes" id="UP001530315"/>
    </source>
</evidence>
<gene>
    <name evidence="3" type="ORF">ACHAW5_007728</name>
</gene>
<feature type="domain" description="Calcineurin-like phosphoesterase" evidence="2">
    <location>
        <begin position="98"/>
        <end position="216"/>
    </location>
</feature>
<accession>A0ABD3PQZ6</accession>
<organism evidence="3 4">
    <name type="scientific">Stephanodiscus triporus</name>
    <dbReference type="NCBI Taxonomy" id="2934178"/>
    <lineage>
        <taxon>Eukaryota</taxon>
        <taxon>Sar</taxon>
        <taxon>Stramenopiles</taxon>
        <taxon>Ochrophyta</taxon>
        <taxon>Bacillariophyta</taxon>
        <taxon>Coscinodiscophyceae</taxon>
        <taxon>Thalassiosirophycidae</taxon>
        <taxon>Stephanodiscales</taxon>
        <taxon>Stephanodiscaceae</taxon>
        <taxon>Stephanodiscus</taxon>
    </lineage>
</organism>
<evidence type="ECO:0000313" key="3">
    <source>
        <dbReference type="EMBL" id="KAL3790121.1"/>
    </source>
</evidence>
<proteinExistence type="predicted"/>
<evidence type="ECO:0000259" key="2">
    <source>
        <dbReference type="Pfam" id="PF00149"/>
    </source>
</evidence>
<keyword evidence="4" id="KW-1185">Reference proteome</keyword>
<dbReference type="InterPro" id="IPR029052">
    <property type="entry name" value="Metallo-depent_PP-like"/>
</dbReference>
<evidence type="ECO:0000256" key="1">
    <source>
        <dbReference type="SAM" id="MobiDB-lite"/>
    </source>
</evidence>
<reference evidence="3 4" key="1">
    <citation type="submission" date="2024-10" db="EMBL/GenBank/DDBJ databases">
        <title>Updated reference genomes for cyclostephanoid diatoms.</title>
        <authorList>
            <person name="Roberts W.R."/>
            <person name="Alverson A.J."/>
        </authorList>
    </citation>
    <scope>NUCLEOTIDE SEQUENCE [LARGE SCALE GENOMIC DNA]</scope>
    <source>
        <strain evidence="3 4">AJA276-08</strain>
    </source>
</reference>
<dbReference type="InterPro" id="IPR004843">
    <property type="entry name" value="Calcineurin-like_PHP"/>
</dbReference>
<feature type="region of interest" description="Disordered" evidence="1">
    <location>
        <begin position="15"/>
        <end position="34"/>
    </location>
</feature>
<dbReference type="EMBL" id="JALLAZ020000657">
    <property type="protein sequence ID" value="KAL3790121.1"/>
    <property type="molecule type" value="Genomic_DNA"/>
</dbReference>
<protein>
    <recommendedName>
        <fullName evidence="2">Calcineurin-like phosphoesterase domain-containing protein</fullName>
    </recommendedName>
</protein>
<dbReference type="SUPFAM" id="SSF56300">
    <property type="entry name" value="Metallo-dependent phosphatases"/>
    <property type="match status" value="1"/>
</dbReference>
<dbReference type="PANTHER" id="PTHR46546:SF4">
    <property type="entry name" value="SHEWANELLA-LIKE PROTEIN PHOSPHATASE 1"/>
    <property type="match status" value="1"/>
</dbReference>
<name>A0ABD3PQZ6_9STRA</name>
<comment type="caution">
    <text evidence="3">The sequence shown here is derived from an EMBL/GenBank/DDBJ whole genome shotgun (WGS) entry which is preliminary data.</text>
</comment>
<dbReference type="Proteomes" id="UP001530315">
    <property type="component" value="Unassembled WGS sequence"/>
</dbReference>
<sequence length="542" mass="59980">MARCRSHSNFHFHISHTLPAGPPPPPGGLVGSTMSMLPSSSESHIAKMLISLFLLFLSTSSTAVAADKAAQDRECIVTAEAEPGGDGQVCTNSPSSSVYVIGDIHGDAICAVSWVNRTGLIANLLDGALRSSTDPLYKKLNDPSEWIWTNDGATLVFMGDYVDKGPTARQTVEFVRELTIAFPDNVVAILGNHELELLRDRDARIPPVERYSAYSYATVHPGDYHNYISSDDGAKRSDRAMASSGVGTRDLDDKDDLVLDLLYEANMEVYAHRAHSAVRVVPSLPDNINTRRGIRYAITDIMPPEHRPLVMERLAEYQDAYLNTFRSGTPLGSWLEKRPIVHLEEGVKTLFVHGGVSHDIGKSYFSKGKEGVETINSIWWENSNEGKLLDFLRGTSNSDDDLGNVVYELLTYRGNHPGYKNWESHGTYEDDPSDSDELCETLHEMLGEMEGIDRIAVGHTPEDEIRIMCDGKFLALDSTLGRWIRGTGNEYCPGPEHFDNRKGIDIPRSSRNGKYKCDEVKEVCEGQIVRLDSDGSVNILTM</sequence>
<dbReference type="Pfam" id="PF00149">
    <property type="entry name" value="Metallophos"/>
    <property type="match status" value="1"/>
</dbReference>
<dbReference type="Gene3D" id="3.60.21.10">
    <property type="match status" value="1"/>
</dbReference>